<dbReference type="PANTHER" id="PTHR12435">
    <property type="match status" value="1"/>
</dbReference>
<keyword evidence="1" id="KW-0418">Kinase</keyword>
<protein>
    <submittedName>
        <fullName evidence="1">Predicted kinase</fullName>
    </submittedName>
</protein>
<dbReference type="Proteomes" id="UP000320623">
    <property type="component" value="Unassembled WGS sequence"/>
</dbReference>
<dbReference type="AlphaFoldDB" id="A0A0S4MZN7"/>
<organism evidence="1 2">
    <name type="scientific">Candidatus Thermokryptus mobilis</name>
    <dbReference type="NCBI Taxonomy" id="1643428"/>
    <lineage>
        <taxon>Bacteria</taxon>
        <taxon>Pseudomonadati</taxon>
        <taxon>Candidatus Kryptoniota</taxon>
        <taxon>Candidatus Thermokryptus</taxon>
    </lineage>
</organism>
<accession>A0A0S4MZN7</accession>
<reference evidence="2" key="1">
    <citation type="submission" date="2015-11" db="EMBL/GenBank/DDBJ databases">
        <authorList>
            <person name="Varghese N."/>
        </authorList>
    </citation>
    <scope>NUCLEOTIDE SEQUENCE [LARGE SCALE GENOMIC DNA]</scope>
</reference>
<keyword evidence="2" id="KW-1185">Reference proteome</keyword>
<name>A0A0S4MZN7_9BACT</name>
<dbReference type="InterPro" id="IPR027417">
    <property type="entry name" value="P-loop_NTPase"/>
</dbReference>
<dbReference type="Pfam" id="PF13671">
    <property type="entry name" value="AAA_33"/>
    <property type="match status" value="1"/>
</dbReference>
<evidence type="ECO:0000313" key="1">
    <source>
        <dbReference type="EMBL" id="CUU04040.1"/>
    </source>
</evidence>
<dbReference type="STRING" id="1643428.GCA_001442855_00864"/>
<dbReference type="SUPFAM" id="SSF52540">
    <property type="entry name" value="P-loop containing nucleoside triphosphate hydrolases"/>
    <property type="match status" value="1"/>
</dbReference>
<sequence length="196" mass="22367">MIEKFLNIFKKRKEEETLEIKLTPRTLIVLCGVAGSGKSTFAKKFFKKTQIVSSDHCRAMISDNPANQAVSKHAFDLFYFIIEKRLLVGRLTVADATSLSKETRQKLIEIARKYGFKVAIIVFDIPIEICIERDQKRKRKVGEEVIKYQYANFIEAKKSIPTEGFDEIFILNEKTLDTAIIKIIPTQASPNNSASF</sequence>
<gene>
    <name evidence="1" type="ORF">JGI1_00887</name>
</gene>
<dbReference type="EMBL" id="FAOO01000005">
    <property type="protein sequence ID" value="CUU04040.1"/>
    <property type="molecule type" value="Genomic_DNA"/>
</dbReference>
<dbReference type="OrthoDB" id="9807890at2"/>
<dbReference type="Gene3D" id="3.40.50.300">
    <property type="entry name" value="P-loop containing nucleotide triphosphate hydrolases"/>
    <property type="match status" value="1"/>
</dbReference>
<proteinExistence type="predicted"/>
<dbReference type="GO" id="GO:0016301">
    <property type="term" value="F:kinase activity"/>
    <property type="evidence" value="ECO:0007669"/>
    <property type="project" value="UniProtKB-KW"/>
</dbReference>
<evidence type="ECO:0000313" key="2">
    <source>
        <dbReference type="Proteomes" id="UP000320623"/>
    </source>
</evidence>
<dbReference type="RefSeq" id="WP_140944661.1">
    <property type="nucleotide sequence ID" value="NZ_FAOO01000005.1"/>
</dbReference>
<keyword evidence="1" id="KW-0808">Transferase</keyword>